<evidence type="ECO:0000313" key="4">
    <source>
        <dbReference type="Proteomes" id="UP000008694"/>
    </source>
</evidence>
<dbReference type="InterPro" id="IPR032675">
    <property type="entry name" value="LRR_dom_sf"/>
</dbReference>
<dbReference type="Proteomes" id="UP000008694">
    <property type="component" value="Unassembled WGS sequence"/>
</dbReference>
<dbReference type="InterPro" id="IPR050994">
    <property type="entry name" value="At_inactive_RLKs"/>
</dbReference>
<name>D7LDC6_ARALL</name>
<dbReference type="FunFam" id="3.80.10.10:FF:000383">
    <property type="entry name" value="Leucine-rich repeat receptor protein kinase EMS1"/>
    <property type="match status" value="1"/>
</dbReference>
<proteinExistence type="predicted"/>
<dbReference type="HOGENOM" id="CLU_000288_18_22_1"/>
<dbReference type="EMBL" id="GL348716">
    <property type="protein sequence ID" value="EFH54856.1"/>
    <property type="molecule type" value="Genomic_DNA"/>
</dbReference>
<reference evidence="4" key="1">
    <citation type="journal article" date="2011" name="Nat. Genet.">
        <title>The Arabidopsis lyrata genome sequence and the basis of rapid genome size change.</title>
        <authorList>
            <person name="Hu T.T."/>
            <person name="Pattyn P."/>
            <person name="Bakker E.G."/>
            <person name="Cao J."/>
            <person name="Cheng J.-F."/>
            <person name="Clark R.M."/>
            <person name="Fahlgren N."/>
            <person name="Fawcett J.A."/>
            <person name="Grimwood J."/>
            <person name="Gundlach H."/>
            <person name="Haberer G."/>
            <person name="Hollister J.D."/>
            <person name="Ossowski S."/>
            <person name="Ottilar R.P."/>
            <person name="Salamov A.A."/>
            <person name="Schneeberger K."/>
            <person name="Spannagl M."/>
            <person name="Wang X."/>
            <person name="Yang L."/>
            <person name="Nasrallah M.E."/>
            <person name="Bergelson J."/>
            <person name="Carrington J.C."/>
            <person name="Gaut B.S."/>
            <person name="Schmutz J."/>
            <person name="Mayer K.F.X."/>
            <person name="Van de Peer Y."/>
            <person name="Grigoriev I.V."/>
            <person name="Nordborg M."/>
            <person name="Weigel D."/>
            <person name="Guo Y.-L."/>
        </authorList>
    </citation>
    <scope>NUCLEOTIDE SEQUENCE [LARGE SCALE GENOMIC DNA]</scope>
    <source>
        <strain evidence="4">cv. MN47</strain>
    </source>
</reference>
<keyword evidence="2" id="KW-0677">Repeat</keyword>
<evidence type="ECO:0000256" key="2">
    <source>
        <dbReference type="ARBA" id="ARBA00022737"/>
    </source>
</evidence>
<dbReference type="SUPFAM" id="SSF52058">
    <property type="entry name" value="L domain-like"/>
    <property type="match status" value="2"/>
</dbReference>
<dbReference type="Pfam" id="PF00560">
    <property type="entry name" value="LRR_1"/>
    <property type="match status" value="4"/>
</dbReference>
<dbReference type="AlphaFoldDB" id="D7LDC6"/>
<dbReference type="Gramene" id="Al_scaffold_0004_153">
    <property type="protein sequence ID" value="Al_scaffold_0004_153"/>
    <property type="gene ID" value="Al_scaffold_0004_153"/>
</dbReference>
<keyword evidence="4" id="KW-1185">Reference proteome</keyword>
<sequence>MWLQVQTKLNFVTLRNTGIEDIIPDGWFEGIGSEVTYLILTNNIIKGRLPHKLAFPTLNTIDLSSNNFEGPFPLWSTNATELRLYENNFSGSLPLNIDVLVPRMQKIYLFHNNFTGNIPSSLCEVSGLQILSLRKNHFSGIDMFENNLLDAIPESLGMLPSLSVLLLNQNAFEGEIQESLQNCSSLTNIDFGGNKLTGKLPSWVGKLSSLFMLPLQSNSFTGAIPDDLCSIPNLRIMDLSRNKISGLIPKCISNLTALARGTRNEVFQNLVFIVTRAREYEDIVNSINFSGNNISGEIPREVLGHSYLES</sequence>
<dbReference type="Gene3D" id="3.80.10.10">
    <property type="entry name" value="Ribonuclease Inhibitor"/>
    <property type="match status" value="1"/>
</dbReference>
<dbReference type="PANTHER" id="PTHR48010:SF58">
    <property type="entry name" value="RECEPTOR PROTEIN KINASE-LIKE PROTEIN ZAR1"/>
    <property type="match status" value="1"/>
</dbReference>
<keyword evidence="1" id="KW-0433">Leucine-rich repeat</keyword>
<dbReference type="STRING" id="81972.D7LDC6"/>
<evidence type="ECO:0000256" key="1">
    <source>
        <dbReference type="ARBA" id="ARBA00022614"/>
    </source>
</evidence>
<dbReference type="eggNOG" id="KOG0619">
    <property type="taxonomic scope" value="Eukaryota"/>
</dbReference>
<accession>D7LDC6</accession>
<dbReference type="InterPro" id="IPR001611">
    <property type="entry name" value="Leu-rich_rpt"/>
</dbReference>
<protein>
    <submittedName>
        <fullName evidence="3">Predicted protein</fullName>
    </submittedName>
</protein>
<gene>
    <name evidence="3" type="ORF">ARALYDRAFT_667434</name>
</gene>
<evidence type="ECO:0000313" key="3">
    <source>
        <dbReference type="EMBL" id="EFH54856.1"/>
    </source>
</evidence>
<dbReference type="PANTHER" id="PTHR48010">
    <property type="entry name" value="OS05G0588300 PROTEIN"/>
    <property type="match status" value="1"/>
</dbReference>
<organism evidence="4">
    <name type="scientific">Arabidopsis lyrata subsp. lyrata</name>
    <name type="common">Lyre-leaved rock-cress</name>
    <dbReference type="NCBI Taxonomy" id="81972"/>
    <lineage>
        <taxon>Eukaryota</taxon>
        <taxon>Viridiplantae</taxon>
        <taxon>Streptophyta</taxon>
        <taxon>Embryophyta</taxon>
        <taxon>Tracheophyta</taxon>
        <taxon>Spermatophyta</taxon>
        <taxon>Magnoliopsida</taxon>
        <taxon>eudicotyledons</taxon>
        <taxon>Gunneridae</taxon>
        <taxon>Pentapetalae</taxon>
        <taxon>rosids</taxon>
        <taxon>malvids</taxon>
        <taxon>Brassicales</taxon>
        <taxon>Brassicaceae</taxon>
        <taxon>Camelineae</taxon>
        <taxon>Arabidopsis</taxon>
    </lineage>
</organism>